<protein>
    <submittedName>
        <fullName evidence="2">Uncharacterized protein</fullName>
    </submittedName>
</protein>
<comment type="caution">
    <text evidence="2">The sequence shown here is derived from an EMBL/GenBank/DDBJ whole genome shotgun (WGS) entry which is preliminary data.</text>
</comment>
<feature type="region of interest" description="Disordered" evidence="1">
    <location>
        <begin position="1"/>
        <end position="48"/>
    </location>
</feature>
<dbReference type="Proteomes" id="UP001168972">
    <property type="component" value="Unassembled WGS sequence"/>
</dbReference>
<reference evidence="2" key="2">
    <citation type="submission" date="2023-03" db="EMBL/GenBank/DDBJ databases">
        <authorList>
            <person name="Inwood S.N."/>
            <person name="Skelly J.G."/>
            <person name="Guhlin J."/>
            <person name="Harrop T.W.R."/>
            <person name="Goldson S.G."/>
            <person name="Dearden P.K."/>
        </authorList>
    </citation>
    <scope>NUCLEOTIDE SEQUENCE</scope>
    <source>
        <strain evidence="2">Lincoln</strain>
        <tissue evidence="2">Whole body</tissue>
    </source>
</reference>
<dbReference type="EMBL" id="JAQQBR010000001">
    <property type="protein sequence ID" value="KAK0181882.1"/>
    <property type="molecule type" value="Genomic_DNA"/>
</dbReference>
<gene>
    <name evidence="2" type="ORF">PV327_000067</name>
</gene>
<name>A0AA39G5G5_MICHY</name>
<dbReference type="AlphaFoldDB" id="A0AA39G5G5"/>
<proteinExistence type="predicted"/>
<sequence>MALTLQSVDLRSGREGAGTGANGGGGAAAAGGGGANGGGGEDGVQARAIQDWEEALAEADGYSFEDSDRFEEDSLCSWSSEAESLINNWRGWRRPPAGFGISKKSSEDELHLRSCY</sequence>
<evidence type="ECO:0000313" key="2">
    <source>
        <dbReference type="EMBL" id="KAK0181882.1"/>
    </source>
</evidence>
<accession>A0AA39G5G5</accession>
<reference evidence="2" key="1">
    <citation type="journal article" date="2023" name="bioRxiv">
        <title>Scaffold-level genome assemblies of two parasitoid biocontrol wasps reveal the parthenogenesis mechanism and an associated novel virus.</title>
        <authorList>
            <person name="Inwood S."/>
            <person name="Skelly J."/>
            <person name="Guhlin J."/>
            <person name="Harrop T."/>
            <person name="Goldson S."/>
            <person name="Dearden P."/>
        </authorList>
    </citation>
    <scope>NUCLEOTIDE SEQUENCE</scope>
    <source>
        <strain evidence="2">Lincoln</strain>
        <tissue evidence="2">Whole body</tissue>
    </source>
</reference>
<feature type="compositionally biased region" description="Gly residues" evidence="1">
    <location>
        <begin position="15"/>
        <end position="42"/>
    </location>
</feature>
<organism evidence="2 3">
    <name type="scientific">Microctonus hyperodae</name>
    <name type="common">Parasitoid wasp</name>
    <dbReference type="NCBI Taxonomy" id="165561"/>
    <lineage>
        <taxon>Eukaryota</taxon>
        <taxon>Metazoa</taxon>
        <taxon>Ecdysozoa</taxon>
        <taxon>Arthropoda</taxon>
        <taxon>Hexapoda</taxon>
        <taxon>Insecta</taxon>
        <taxon>Pterygota</taxon>
        <taxon>Neoptera</taxon>
        <taxon>Endopterygota</taxon>
        <taxon>Hymenoptera</taxon>
        <taxon>Apocrita</taxon>
        <taxon>Ichneumonoidea</taxon>
        <taxon>Braconidae</taxon>
        <taxon>Euphorinae</taxon>
        <taxon>Microctonus</taxon>
    </lineage>
</organism>
<keyword evidence="3" id="KW-1185">Reference proteome</keyword>
<evidence type="ECO:0000313" key="3">
    <source>
        <dbReference type="Proteomes" id="UP001168972"/>
    </source>
</evidence>
<evidence type="ECO:0000256" key="1">
    <source>
        <dbReference type="SAM" id="MobiDB-lite"/>
    </source>
</evidence>